<evidence type="ECO:0008006" key="4">
    <source>
        <dbReference type="Google" id="ProtNLM"/>
    </source>
</evidence>
<sequence length="203" mass="22327">MPNRIVYSLVFLFSLLSVRRVAAQTDALRRHEEVEGYFSSLAYLDNSKYIGGGAEYTWAPRRWIGAGAGVTASDSTQVLRLTSFKIGEPLTYAYGFVRSGWTFKRFGVYGVVAGGRTTVNGFNGIDENLNPTYGNYSVPTFAAGGKFEIAVTRRLTLNYEAFDKLQFGGDSTFHEPASLGGSYVVHGLTEQTQEIRAGLGFHF</sequence>
<protein>
    <recommendedName>
        <fullName evidence="4">Outer membrane protein beta-barrel domain-containing protein</fullName>
    </recommendedName>
</protein>
<keyword evidence="1" id="KW-0732">Signal</keyword>
<dbReference type="AlphaFoldDB" id="A0A1H6B8I8"/>
<organism evidence="2 3">
    <name type="scientific">Bryocella elongata</name>
    <dbReference type="NCBI Taxonomy" id="863522"/>
    <lineage>
        <taxon>Bacteria</taxon>
        <taxon>Pseudomonadati</taxon>
        <taxon>Acidobacteriota</taxon>
        <taxon>Terriglobia</taxon>
        <taxon>Terriglobales</taxon>
        <taxon>Acidobacteriaceae</taxon>
        <taxon>Bryocella</taxon>
    </lineage>
</organism>
<evidence type="ECO:0000313" key="2">
    <source>
        <dbReference type="EMBL" id="SEG56735.1"/>
    </source>
</evidence>
<feature type="signal peptide" evidence="1">
    <location>
        <begin position="1"/>
        <end position="22"/>
    </location>
</feature>
<evidence type="ECO:0000313" key="3">
    <source>
        <dbReference type="Proteomes" id="UP000236728"/>
    </source>
</evidence>
<proteinExistence type="predicted"/>
<evidence type="ECO:0000256" key="1">
    <source>
        <dbReference type="SAM" id="SignalP"/>
    </source>
</evidence>
<dbReference type="RefSeq" id="WP_146072204.1">
    <property type="nucleotide sequence ID" value="NZ_FNVA01000006.1"/>
</dbReference>
<name>A0A1H6B8I8_9BACT</name>
<feature type="chain" id="PRO_5009293449" description="Outer membrane protein beta-barrel domain-containing protein" evidence="1">
    <location>
        <begin position="23"/>
        <end position="203"/>
    </location>
</feature>
<reference evidence="2 3" key="1">
    <citation type="submission" date="2016-10" db="EMBL/GenBank/DDBJ databases">
        <authorList>
            <person name="de Groot N.N."/>
        </authorList>
    </citation>
    <scope>NUCLEOTIDE SEQUENCE [LARGE SCALE GENOMIC DNA]</scope>
    <source>
        <strain evidence="2 3">DSM 22489</strain>
    </source>
</reference>
<dbReference type="EMBL" id="FNVA01000006">
    <property type="protein sequence ID" value="SEG56735.1"/>
    <property type="molecule type" value="Genomic_DNA"/>
</dbReference>
<dbReference type="Proteomes" id="UP000236728">
    <property type="component" value="Unassembled WGS sequence"/>
</dbReference>
<gene>
    <name evidence="2" type="ORF">SAMN05421819_3590</name>
</gene>
<accession>A0A1H6B8I8</accession>
<keyword evidence="3" id="KW-1185">Reference proteome</keyword>